<name>A0A7M6DQ66_9CNID</name>
<dbReference type="Proteomes" id="UP000594262">
    <property type="component" value="Unplaced"/>
</dbReference>
<keyword evidence="2" id="KW-1185">Reference proteome</keyword>
<dbReference type="EnsemblMetazoa" id="CLYHEMT021530.1">
    <property type="protein sequence ID" value="CLYHEMP021530.1"/>
    <property type="gene ID" value="CLYHEMG021530"/>
</dbReference>
<evidence type="ECO:0000313" key="1">
    <source>
        <dbReference type="EnsemblMetazoa" id="CLYHEMP021530.1"/>
    </source>
</evidence>
<reference evidence="1" key="1">
    <citation type="submission" date="2021-01" db="UniProtKB">
        <authorList>
            <consortium name="EnsemblMetazoa"/>
        </authorList>
    </citation>
    <scope>IDENTIFICATION</scope>
</reference>
<accession>A0A7M6DQ66</accession>
<sequence>MESFYLSTLDRRMRHFNLWYLDKMTPIEASRLLKCKDAVVAKELEGPGKLLGYRALNNKLRQTPLTFRMQLLKFAEGGFRNAFKAYTTENDATKMWVIKNSRQQLGKYVGHAMK</sequence>
<protein>
    <submittedName>
        <fullName evidence="1">Uncharacterized protein</fullName>
    </submittedName>
</protein>
<proteinExistence type="predicted"/>
<organism evidence="1 2">
    <name type="scientific">Clytia hemisphaerica</name>
    <dbReference type="NCBI Taxonomy" id="252671"/>
    <lineage>
        <taxon>Eukaryota</taxon>
        <taxon>Metazoa</taxon>
        <taxon>Cnidaria</taxon>
        <taxon>Hydrozoa</taxon>
        <taxon>Hydroidolina</taxon>
        <taxon>Leptothecata</taxon>
        <taxon>Obeliida</taxon>
        <taxon>Clytiidae</taxon>
        <taxon>Clytia</taxon>
    </lineage>
</organism>
<dbReference type="AlphaFoldDB" id="A0A7M6DQ66"/>
<evidence type="ECO:0000313" key="2">
    <source>
        <dbReference type="Proteomes" id="UP000594262"/>
    </source>
</evidence>